<evidence type="ECO:0000259" key="7">
    <source>
        <dbReference type="Pfam" id="PF16355"/>
    </source>
</evidence>
<evidence type="ECO:0000259" key="8">
    <source>
        <dbReference type="Pfam" id="PF18565"/>
    </source>
</evidence>
<dbReference type="InterPro" id="IPR006104">
    <property type="entry name" value="Glyco_hydro_2_N"/>
</dbReference>
<evidence type="ECO:0000313" key="10">
    <source>
        <dbReference type="Proteomes" id="UP001549307"/>
    </source>
</evidence>
<reference evidence="9 10" key="1">
    <citation type="submission" date="2024-06" db="EMBL/GenBank/DDBJ databases">
        <title>Sorghum-associated microbial communities from plants grown in Nebraska, USA.</title>
        <authorList>
            <person name="Schachtman D."/>
        </authorList>
    </citation>
    <scope>NUCLEOTIDE SEQUENCE [LARGE SCALE GENOMIC DNA]</scope>
    <source>
        <strain evidence="9 10">3552</strain>
    </source>
</reference>
<dbReference type="Pfam" id="PF16355">
    <property type="entry name" value="DUF4982"/>
    <property type="match status" value="1"/>
</dbReference>
<sequence>MDIKHDRQEEIMAKDFRKYGQPTRASFNSGWSVRPKVGFFSELRPGHAAPESISLPHDALVGSARIPSDSGSNTGYVPGGAFAYSKEFDVPNEWIGRHVAVDFEGVYRDAMVFVNDDFVAQRPYGYSGFRVDMTPHLRHGERNVIRVEARAHEDSRWYSGSGIYRDVWLTVGGAVHLDHMGVQITTPHIETDLGVAVVAITLRNSGARPRTARVRVEILDQEQALVAQAEAPVTVLPSEPAVLRQRMTIENPILWDVDSPNLYTAVTRVFDDGDELELSTTVFGFRTLQLDTAHGLRLNGRIVKLRGACIHHDNGPLGAATIRRAEERRVELLKNAGFNAIRSSHNPLSPAMLDACDRLGLLVIDEAFDVWTESKSSFDYSLRFADWWERDVEAMVLKDANHPSVIMYSIGNEIPETGNSLGAVWGRRITEKIRQLDPTRFTTNGMNPMVSVIHRLAEAGRNMEGGVNSAMNQMGDLMKNIATSDLVTASTEESFAVVDVAGLNYGESRYELDRRLFPNRLIVGTETFPAKISENWVAIEQHPLLIGDFTWTGWDYLGEAGIGRVNYADEGPQSFGAPFPWRTAWCGDIDITGHRRPVSYFREVVFGLRAQPYIAVHPPENFTREARPTQWSFSDAVATWDWDVMEGTPMRIEVYSAAPEVELQINGESAGVRPAGPENGFRAVFESEFAAGEVTAIATNADGSQERWCLSTPEGLPVLTVRPDRSMIDASDGDLAFVEISLEDDTGRVFRQGAEPVSVVVEGAGVLQGIGNGNPESQDSFRANLCNTYEGRALAIVRPTGAGEITVTVKGANQTATITIVVATPPAS</sequence>
<comment type="caution">
    <text evidence="9">The sequence shown here is derived from an EMBL/GenBank/DDBJ whole genome shotgun (WGS) entry which is preliminary data.</text>
</comment>
<name>A0ABV2P143_9MICC</name>
<dbReference type="InterPro" id="IPR036156">
    <property type="entry name" value="Beta-gal/glucu_dom_sf"/>
</dbReference>
<keyword evidence="2 9" id="KW-0378">Hydrolase</keyword>
<evidence type="ECO:0000256" key="1">
    <source>
        <dbReference type="ARBA" id="ARBA00007401"/>
    </source>
</evidence>
<feature type="domain" description="Glycoside hydrolase family 2" evidence="8">
    <location>
        <begin position="719"/>
        <end position="813"/>
    </location>
</feature>
<dbReference type="Gene3D" id="3.20.20.80">
    <property type="entry name" value="Glycosidases"/>
    <property type="match status" value="1"/>
</dbReference>
<dbReference type="RefSeq" id="WP_354225924.1">
    <property type="nucleotide sequence ID" value="NZ_JBEPSN010000001.1"/>
</dbReference>
<dbReference type="GO" id="GO:0004565">
    <property type="term" value="F:beta-galactosidase activity"/>
    <property type="evidence" value="ECO:0007669"/>
    <property type="project" value="UniProtKB-EC"/>
</dbReference>
<dbReference type="PANTHER" id="PTHR42732:SF1">
    <property type="entry name" value="BETA-MANNOSIDASE"/>
    <property type="match status" value="1"/>
</dbReference>
<dbReference type="InterPro" id="IPR017853">
    <property type="entry name" value="GH"/>
</dbReference>
<organism evidence="9 10">
    <name type="scientific">Arthrobacter bambusae</name>
    <dbReference type="NCBI Taxonomy" id="1338426"/>
    <lineage>
        <taxon>Bacteria</taxon>
        <taxon>Bacillati</taxon>
        <taxon>Actinomycetota</taxon>
        <taxon>Actinomycetes</taxon>
        <taxon>Micrococcales</taxon>
        <taxon>Micrococcaceae</taxon>
        <taxon>Arthrobacter</taxon>
    </lineage>
</organism>
<dbReference type="SUPFAM" id="SSF49785">
    <property type="entry name" value="Galactose-binding domain-like"/>
    <property type="match status" value="1"/>
</dbReference>
<dbReference type="EMBL" id="JBEPSN010000001">
    <property type="protein sequence ID" value="MET4538475.1"/>
    <property type="molecule type" value="Genomic_DNA"/>
</dbReference>
<dbReference type="PANTHER" id="PTHR42732">
    <property type="entry name" value="BETA-GALACTOSIDASE"/>
    <property type="match status" value="1"/>
</dbReference>
<feature type="domain" description="DUF4982" evidence="7">
    <location>
        <begin position="647"/>
        <end position="703"/>
    </location>
</feature>
<dbReference type="InterPro" id="IPR008979">
    <property type="entry name" value="Galactose-bd-like_sf"/>
</dbReference>
<dbReference type="InterPro" id="IPR040605">
    <property type="entry name" value="Glyco_hydro2_dom5"/>
</dbReference>
<feature type="domain" description="Glycosyl hydrolases family 2 sugar binding" evidence="6">
    <location>
        <begin position="81"/>
        <end position="169"/>
    </location>
</feature>
<keyword evidence="3 9" id="KW-0326">Glycosidase</keyword>
<evidence type="ECO:0000256" key="3">
    <source>
        <dbReference type="ARBA" id="ARBA00023295"/>
    </source>
</evidence>
<accession>A0ABV2P143</accession>
<protein>
    <submittedName>
        <fullName evidence="9">Beta-galactosidase</fullName>
        <ecNumber evidence="9">3.2.1.23</ecNumber>
    </submittedName>
</protein>
<keyword evidence="10" id="KW-1185">Reference proteome</keyword>
<dbReference type="Proteomes" id="UP001549307">
    <property type="component" value="Unassembled WGS sequence"/>
</dbReference>
<gene>
    <name evidence="9" type="ORF">ABIE37_000230</name>
</gene>
<dbReference type="InterPro" id="IPR051913">
    <property type="entry name" value="GH2_Domain-Containing"/>
</dbReference>
<evidence type="ECO:0000259" key="6">
    <source>
        <dbReference type="Pfam" id="PF02837"/>
    </source>
</evidence>
<dbReference type="GeneID" id="92751210"/>
<dbReference type="EC" id="3.2.1.23" evidence="9"/>
<dbReference type="Gene3D" id="2.60.40.10">
    <property type="entry name" value="Immunoglobulins"/>
    <property type="match status" value="3"/>
</dbReference>
<evidence type="ECO:0000259" key="4">
    <source>
        <dbReference type="Pfam" id="PF00703"/>
    </source>
</evidence>
<dbReference type="Gene3D" id="2.60.120.260">
    <property type="entry name" value="Galactose-binding domain-like"/>
    <property type="match status" value="1"/>
</dbReference>
<feature type="domain" description="Glycoside hydrolase family 2 catalytic" evidence="5">
    <location>
        <begin position="296"/>
        <end position="447"/>
    </location>
</feature>
<dbReference type="Pfam" id="PF02837">
    <property type="entry name" value="Glyco_hydro_2_N"/>
    <property type="match status" value="1"/>
</dbReference>
<comment type="similarity">
    <text evidence="1">Belongs to the glycosyl hydrolase 2 family.</text>
</comment>
<dbReference type="InterPro" id="IPR006101">
    <property type="entry name" value="Glyco_hydro_2"/>
</dbReference>
<dbReference type="InterPro" id="IPR013783">
    <property type="entry name" value="Ig-like_fold"/>
</dbReference>
<dbReference type="SUPFAM" id="SSF51445">
    <property type="entry name" value="(Trans)glycosidases"/>
    <property type="match status" value="1"/>
</dbReference>
<dbReference type="SUPFAM" id="SSF49303">
    <property type="entry name" value="beta-Galactosidase/glucuronidase domain"/>
    <property type="match status" value="1"/>
</dbReference>
<dbReference type="Pfam" id="PF00703">
    <property type="entry name" value="Glyco_hydro_2"/>
    <property type="match status" value="1"/>
</dbReference>
<evidence type="ECO:0000313" key="9">
    <source>
        <dbReference type="EMBL" id="MET4538475.1"/>
    </source>
</evidence>
<feature type="domain" description="Glycoside hydrolase family 2 immunoglobulin-like beta-sandwich" evidence="4">
    <location>
        <begin position="185"/>
        <end position="286"/>
    </location>
</feature>
<dbReference type="InterPro" id="IPR032311">
    <property type="entry name" value="DUF4982"/>
</dbReference>
<proteinExistence type="inferred from homology"/>
<dbReference type="Pfam" id="PF18565">
    <property type="entry name" value="Glyco_hydro2_C5"/>
    <property type="match status" value="1"/>
</dbReference>
<dbReference type="PRINTS" id="PR00132">
    <property type="entry name" value="GLHYDRLASE2"/>
</dbReference>
<dbReference type="InterPro" id="IPR006102">
    <property type="entry name" value="Ig-like_GH2"/>
</dbReference>
<evidence type="ECO:0000259" key="5">
    <source>
        <dbReference type="Pfam" id="PF02836"/>
    </source>
</evidence>
<evidence type="ECO:0000256" key="2">
    <source>
        <dbReference type="ARBA" id="ARBA00022801"/>
    </source>
</evidence>
<dbReference type="InterPro" id="IPR006103">
    <property type="entry name" value="Glyco_hydro_2_cat"/>
</dbReference>
<dbReference type="Pfam" id="PF02836">
    <property type="entry name" value="Glyco_hydro_2_C"/>
    <property type="match status" value="1"/>
</dbReference>